<gene>
    <name evidence="5" type="ORF">CMN54_13895</name>
</gene>
<proteinExistence type="predicted"/>
<dbReference type="Gene3D" id="3.30.390.10">
    <property type="entry name" value="Enolase-like, N-terminal domain"/>
    <property type="match status" value="1"/>
</dbReference>
<evidence type="ECO:0000256" key="1">
    <source>
        <dbReference type="ARBA" id="ARBA00001946"/>
    </source>
</evidence>
<dbReference type="SMART" id="SM00922">
    <property type="entry name" value="MR_MLE"/>
    <property type="match status" value="1"/>
</dbReference>
<evidence type="ECO:0000313" key="5">
    <source>
        <dbReference type="EMBL" id="MAH64504.1"/>
    </source>
</evidence>
<keyword evidence="2" id="KW-0479">Metal-binding</keyword>
<dbReference type="InterPro" id="IPR029017">
    <property type="entry name" value="Enolase-like_N"/>
</dbReference>
<evidence type="ECO:0000256" key="2">
    <source>
        <dbReference type="ARBA" id="ARBA00022723"/>
    </source>
</evidence>
<evidence type="ECO:0000313" key="6">
    <source>
        <dbReference type="Proteomes" id="UP000226525"/>
    </source>
</evidence>
<dbReference type="EMBL" id="NZEX01000166">
    <property type="protein sequence ID" value="MAH64504.1"/>
    <property type="molecule type" value="Genomic_DNA"/>
</dbReference>
<feature type="domain" description="Mandelate racemase/muconate lactonizing enzyme C-terminal" evidence="4">
    <location>
        <begin position="151"/>
        <end position="259"/>
    </location>
</feature>
<dbReference type="AlphaFoldDB" id="A0A2D6YMW6"/>
<dbReference type="GO" id="GO:0000287">
    <property type="term" value="F:magnesium ion binding"/>
    <property type="evidence" value="ECO:0007669"/>
    <property type="project" value="TreeGrafter"/>
</dbReference>
<dbReference type="GO" id="GO:0016836">
    <property type="term" value="F:hydro-lyase activity"/>
    <property type="evidence" value="ECO:0007669"/>
    <property type="project" value="TreeGrafter"/>
</dbReference>
<dbReference type="PANTHER" id="PTHR13794">
    <property type="entry name" value="ENOLASE SUPERFAMILY, MANDELATE RACEMASE"/>
    <property type="match status" value="1"/>
</dbReference>
<comment type="cofactor">
    <cofactor evidence="1">
        <name>Mg(2+)</name>
        <dbReference type="ChEBI" id="CHEBI:18420"/>
    </cofactor>
</comment>
<dbReference type="InterPro" id="IPR029065">
    <property type="entry name" value="Enolase_C-like"/>
</dbReference>
<dbReference type="InterPro" id="IPR013341">
    <property type="entry name" value="Mandelate_racemase_N_dom"/>
</dbReference>
<comment type="caution">
    <text evidence="5">The sequence shown here is derived from an EMBL/GenBank/DDBJ whole genome shotgun (WGS) entry which is preliminary data.</text>
</comment>
<dbReference type="PANTHER" id="PTHR13794:SF58">
    <property type="entry name" value="MITOCHONDRIAL ENOLASE SUPERFAMILY MEMBER 1"/>
    <property type="match status" value="1"/>
</dbReference>
<dbReference type="SFLD" id="SFLDS00001">
    <property type="entry name" value="Enolase"/>
    <property type="match status" value="1"/>
</dbReference>
<dbReference type="Proteomes" id="UP000226525">
    <property type="component" value="Unassembled WGS sequence"/>
</dbReference>
<organism evidence="5 6">
    <name type="scientific">SAR324 cluster bacterium</name>
    <dbReference type="NCBI Taxonomy" id="2024889"/>
    <lineage>
        <taxon>Bacteria</taxon>
        <taxon>Deltaproteobacteria</taxon>
        <taxon>SAR324 cluster</taxon>
    </lineage>
</organism>
<dbReference type="Pfam" id="PF02746">
    <property type="entry name" value="MR_MLE_N"/>
    <property type="match status" value="1"/>
</dbReference>
<dbReference type="SFLD" id="SFLDG00179">
    <property type="entry name" value="mandelate_racemase"/>
    <property type="match status" value="1"/>
</dbReference>
<accession>A0A2D6YMW6</accession>
<dbReference type="InterPro" id="IPR046945">
    <property type="entry name" value="RHMD-like"/>
</dbReference>
<dbReference type="SUPFAM" id="SSF54826">
    <property type="entry name" value="Enolase N-terminal domain-like"/>
    <property type="match status" value="1"/>
</dbReference>
<dbReference type="Pfam" id="PF13378">
    <property type="entry name" value="MR_MLE_C"/>
    <property type="match status" value="1"/>
</dbReference>
<dbReference type="CDD" id="cd03316">
    <property type="entry name" value="MR_like"/>
    <property type="match status" value="1"/>
</dbReference>
<dbReference type="Gene3D" id="3.20.20.120">
    <property type="entry name" value="Enolase-like C-terminal domain"/>
    <property type="match status" value="1"/>
</dbReference>
<evidence type="ECO:0000259" key="4">
    <source>
        <dbReference type="SMART" id="SM00922"/>
    </source>
</evidence>
<reference evidence="6" key="1">
    <citation type="submission" date="2017-09" db="EMBL/GenBank/DDBJ databases">
        <title>The Reconstruction of 2,631 Draft Metagenome-Assembled Genomes from the Global Oceans.</title>
        <authorList>
            <person name="Tully B.J."/>
            <person name="Graham E.D."/>
            <person name="Heidelberg J.F."/>
        </authorList>
    </citation>
    <scope>NUCLEOTIDE SEQUENCE [LARGE SCALE GENOMIC DNA]</scope>
</reference>
<protein>
    <submittedName>
        <fullName evidence="5">Mandelate racemase</fullName>
    </submittedName>
</protein>
<sequence length="388" mass="42617">MKITDIECHIVVVPDLKEDATSSSQDDVVVLVHTDEGITGIGETDTGPWLVKAAIEAPGSHTMAQGMKNLLIGEDPFDTSALWEKLYTLTAMSGRRGAVICAIGAIDMALWDIKGKASGLPCYKLLGGAMRDYIIPYASLQPEGNSVEQYGDSLVSWAKRAQEYGFKAAKMECTLAGPYNHSGLQGSDEQMTEIVRACRETVGPDFAMMVDVQYRWSDVHTCLRTVNKWDDLDLFFLETPLQIDDLDGYATLSREAPMRIAAGEWQNTRFEFLELLDRGQVQVAQPDVGRVGGLTEAMRVCHMAQDRGRLIVPHCWKTGIGIAASAHMAAAIPNCPYIEYLPSELCDSALRRDLVSEPLEMKDGIVKLPEKPGLGVELNIDALKTYSI</sequence>
<dbReference type="InterPro" id="IPR013342">
    <property type="entry name" value="Mandelate_racemase_C"/>
</dbReference>
<dbReference type="SUPFAM" id="SSF51604">
    <property type="entry name" value="Enolase C-terminal domain-like"/>
    <property type="match status" value="1"/>
</dbReference>
<name>A0A2D6YMW6_9DELT</name>
<evidence type="ECO:0000256" key="3">
    <source>
        <dbReference type="ARBA" id="ARBA00022842"/>
    </source>
</evidence>
<keyword evidence="3" id="KW-0460">Magnesium</keyword>
<dbReference type="InterPro" id="IPR036849">
    <property type="entry name" value="Enolase-like_C_sf"/>
</dbReference>
<dbReference type="GO" id="GO:0016052">
    <property type="term" value="P:carbohydrate catabolic process"/>
    <property type="evidence" value="ECO:0007669"/>
    <property type="project" value="TreeGrafter"/>
</dbReference>